<proteinExistence type="predicted"/>
<name>A0A1D6KII0_MAIZE</name>
<dbReference type="ExpressionAtlas" id="A0A1D6KII0">
    <property type="expression patterns" value="baseline"/>
</dbReference>
<dbReference type="InterPro" id="IPR044822">
    <property type="entry name" value="Myb_DNA-bind_4"/>
</dbReference>
<evidence type="ECO:0000313" key="1">
    <source>
        <dbReference type="EMBL" id="ONM02794.1"/>
    </source>
</evidence>
<dbReference type="PROSITE" id="PS50090">
    <property type="entry name" value="MYB_LIKE"/>
    <property type="match status" value="1"/>
</dbReference>
<dbReference type="EMBL" id="CM007647">
    <property type="protein sequence ID" value="ONM02794.1"/>
    <property type="molecule type" value="Genomic_DNA"/>
</dbReference>
<dbReference type="Gene3D" id="1.10.10.60">
    <property type="entry name" value="Homeodomain-like"/>
    <property type="match status" value="1"/>
</dbReference>
<gene>
    <name evidence="1" type="ORF">ZEAMMB73_Zm00001d031391</name>
</gene>
<reference evidence="1" key="1">
    <citation type="submission" date="2015-12" db="EMBL/GenBank/DDBJ databases">
        <title>Update maize B73 reference genome by single molecule sequencing technologies.</title>
        <authorList>
            <consortium name="Maize Genome Sequencing Project"/>
            <person name="Ware D."/>
        </authorList>
    </citation>
    <scope>NUCLEOTIDE SEQUENCE [LARGE SCALE GENOMIC DNA]</scope>
    <source>
        <tissue evidence="1">Seedling</tissue>
    </source>
</reference>
<sequence length="139" mass="16194">MARGEMGRETVAACRSAKTMWEAIAARLQERGYRRTAEQCKCNWKNLVNCYKRECQEIDQLYFFNQEGIKNWKFHVRFRLTLLLGWSGGGSNFKLWERNFCDEDLAIFYDGGRLGIEGVNGDACGFDQFNLGKRYCFLS</sequence>
<protein>
    <submittedName>
        <fullName evidence="1">Uncharacterized protein</fullName>
    </submittedName>
</protein>
<dbReference type="SMR" id="A0A1D6KII0"/>
<dbReference type="AlphaFoldDB" id="A0A1D6KII0"/>
<organism evidence="1">
    <name type="scientific">Zea mays</name>
    <name type="common">Maize</name>
    <dbReference type="NCBI Taxonomy" id="4577"/>
    <lineage>
        <taxon>Eukaryota</taxon>
        <taxon>Viridiplantae</taxon>
        <taxon>Streptophyta</taxon>
        <taxon>Embryophyta</taxon>
        <taxon>Tracheophyta</taxon>
        <taxon>Spermatophyta</taxon>
        <taxon>Magnoliopsida</taxon>
        <taxon>Liliopsida</taxon>
        <taxon>Poales</taxon>
        <taxon>Poaceae</taxon>
        <taxon>PACMAD clade</taxon>
        <taxon>Panicoideae</taxon>
        <taxon>Andropogonodae</taxon>
        <taxon>Andropogoneae</taxon>
        <taxon>Tripsacinae</taxon>
        <taxon>Zea</taxon>
    </lineage>
</organism>
<dbReference type="InterPro" id="IPR001005">
    <property type="entry name" value="SANT/Myb"/>
</dbReference>
<dbReference type="InParanoid" id="A0A1D6KII0"/>
<accession>A0A1D6KII0</accession>
<dbReference type="Pfam" id="PF13837">
    <property type="entry name" value="Myb_DNA-bind_4"/>
    <property type="match status" value="1"/>
</dbReference>